<name>A0A0F6RBD9_9GAMM</name>
<dbReference type="AlphaFoldDB" id="A0A0F6RBD9"/>
<sequence length="232" mass="27157">MLKTIIVDDEQPARQRIHRLLDEYAELEVMAEASNGEQALEFIQRLQPDLIFLDISMPVMNGVELAHILSKDFPHLNIIFTTAYDQYALEAFDVNAVDYLLKPIRKERLNKALSKLIKPQVKDEFITVRERDTVRKVLLKNILFLHSDQKYIEIHLHNKTLLSSESLKDLETRFPQFFLRIHRSTLVNRKHFYGIEQDDGQCVALLRDCTFKPIISRRHQADARQFLQSSGD</sequence>
<evidence type="ECO:0000259" key="3">
    <source>
        <dbReference type="PROSITE" id="PS50110"/>
    </source>
</evidence>
<organism evidence="5 6">
    <name type="scientific">Kangiella geojedonensis</name>
    <dbReference type="NCBI Taxonomy" id="914150"/>
    <lineage>
        <taxon>Bacteria</taxon>
        <taxon>Pseudomonadati</taxon>
        <taxon>Pseudomonadota</taxon>
        <taxon>Gammaproteobacteria</taxon>
        <taxon>Kangiellales</taxon>
        <taxon>Kangiellaceae</taxon>
        <taxon>Kangiella</taxon>
    </lineage>
</organism>
<evidence type="ECO:0000259" key="4">
    <source>
        <dbReference type="PROSITE" id="PS50930"/>
    </source>
</evidence>
<dbReference type="STRING" id="914150.TQ33_0074"/>
<dbReference type="Gene3D" id="2.40.50.1020">
    <property type="entry name" value="LytTr DNA-binding domain"/>
    <property type="match status" value="1"/>
</dbReference>
<dbReference type="PROSITE" id="PS50110">
    <property type="entry name" value="RESPONSE_REGULATORY"/>
    <property type="match status" value="1"/>
</dbReference>
<dbReference type="InterPro" id="IPR046947">
    <property type="entry name" value="LytR-like"/>
</dbReference>
<evidence type="ECO:0000256" key="2">
    <source>
        <dbReference type="PROSITE-ProRule" id="PRU00169"/>
    </source>
</evidence>
<gene>
    <name evidence="5" type="ORF">TQ33_0074</name>
</gene>
<dbReference type="SMART" id="SM00448">
    <property type="entry name" value="REC"/>
    <property type="match status" value="1"/>
</dbReference>
<dbReference type="Pfam" id="PF04397">
    <property type="entry name" value="LytTR"/>
    <property type="match status" value="1"/>
</dbReference>
<feature type="domain" description="HTH LytTR-type" evidence="4">
    <location>
        <begin position="126"/>
        <end position="229"/>
    </location>
</feature>
<evidence type="ECO:0000313" key="5">
    <source>
        <dbReference type="EMBL" id="AKE51066.1"/>
    </source>
</evidence>
<dbReference type="SUPFAM" id="SSF52172">
    <property type="entry name" value="CheY-like"/>
    <property type="match status" value="1"/>
</dbReference>
<protein>
    <submittedName>
        <fullName evidence="5">LytTR family two component transcriptional regulator</fullName>
    </submittedName>
</protein>
<keyword evidence="2" id="KW-0597">Phosphoprotein</keyword>
<feature type="modified residue" description="4-aspartylphosphate" evidence="2">
    <location>
        <position position="54"/>
    </location>
</feature>
<dbReference type="GO" id="GO:0000156">
    <property type="term" value="F:phosphorelay response regulator activity"/>
    <property type="evidence" value="ECO:0007669"/>
    <property type="project" value="InterPro"/>
</dbReference>
<dbReference type="InterPro" id="IPR001789">
    <property type="entry name" value="Sig_transdc_resp-reg_receiver"/>
</dbReference>
<dbReference type="EMBL" id="CP010975">
    <property type="protein sequence ID" value="AKE51066.1"/>
    <property type="molecule type" value="Genomic_DNA"/>
</dbReference>
<dbReference type="InterPro" id="IPR007492">
    <property type="entry name" value="LytTR_DNA-bd_dom"/>
</dbReference>
<feature type="domain" description="Response regulatory" evidence="3">
    <location>
        <begin position="3"/>
        <end position="117"/>
    </location>
</feature>
<dbReference type="SMART" id="SM00850">
    <property type="entry name" value="LytTR"/>
    <property type="match status" value="1"/>
</dbReference>
<dbReference type="Gene3D" id="3.40.50.2300">
    <property type="match status" value="1"/>
</dbReference>
<dbReference type="PANTHER" id="PTHR37299">
    <property type="entry name" value="TRANSCRIPTIONAL REGULATOR-RELATED"/>
    <property type="match status" value="1"/>
</dbReference>
<dbReference type="RefSeq" id="WP_046560304.1">
    <property type="nucleotide sequence ID" value="NZ_CP010975.1"/>
</dbReference>
<dbReference type="Proteomes" id="UP000034071">
    <property type="component" value="Chromosome"/>
</dbReference>
<evidence type="ECO:0000313" key="6">
    <source>
        <dbReference type="Proteomes" id="UP000034071"/>
    </source>
</evidence>
<dbReference type="KEGG" id="kge:TQ33_0074"/>
<dbReference type="PROSITE" id="PS50930">
    <property type="entry name" value="HTH_LYTTR"/>
    <property type="match status" value="1"/>
</dbReference>
<dbReference type="HOGENOM" id="CLU_000445_14_1_6"/>
<reference evidence="5 6" key="1">
    <citation type="submission" date="2015-02" db="EMBL/GenBank/DDBJ databases">
        <title>Complete genome sequence of Kangiella geojedonensis strain YCS-5T.</title>
        <authorList>
            <person name="Kim K.M."/>
        </authorList>
    </citation>
    <scope>NUCLEOTIDE SEQUENCE [LARGE SCALE GENOMIC DNA]</scope>
    <source>
        <strain evidence="5 6">YCS-5</strain>
    </source>
</reference>
<accession>A0A0F6RBD9</accession>
<dbReference type="GO" id="GO:0003677">
    <property type="term" value="F:DNA binding"/>
    <property type="evidence" value="ECO:0007669"/>
    <property type="project" value="InterPro"/>
</dbReference>
<keyword evidence="1" id="KW-0902">Two-component regulatory system</keyword>
<dbReference type="OrthoDB" id="236568at2"/>
<keyword evidence="6" id="KW-1185">Reference proteome</keyword>
<dbReference type="PANTHER" id="PTHR37299:SF1">
    <property type="entry name" value="STAGE 0 SPORULATION PROTEIN A HOMOLOG"/>
    <property type="match status" value="1"/>
</dbReference>
<dbReference type="InterPro" id="IPR011006">
    <property type="entry name" value="CheY-like_superfamily"/>
</dbReference>
<dbReference type="Pfam" id="PF00072">
    <property type="entry name" value="Response_reg"/>
    <property type="match status" value="1"/>
</dbReference>
<evidence type="ECO:0000256" key="1">
    <source>
        <dbReference type="ARBA" id="ARBA00023012"/>
    </source>
</evidence>
<proteinExistence type="predicted"/>